<feature type="compositionally biased region" description="Basic residues" evidence="1">
    <location>
        <begin position="34"/>
        <end position="45"/>
    </location>
</feature>
<accession>A0A0J0XLQ0</accession>
<proteinExistence type="predicted"/>
<dbReference type="GeneID" id="28987309"/>
<evidence type="ECO:0000256" key="1">
    <source>
        <dbReference type="SAM" id="MobiDB-lite"/>
    </source>
</evidence>
<evidence type="ECO:0000313" key="2">
    <source>
        <dbReference type="EMBL" id="KLT41993.1"/>
    </source>
</evidence>
<dbReference type="RefSeq" id="XP_018278484.1">
    <property type="nucleotide sequence ID" value="XM_018426706.1"/>
</dbReference>
<name>A0A0J0XLQ0_9TREE</name>
<feature type="region of interest" description="Disordered" evidence="1">
    <location>
        <begin position="262"/>
        <end position="296"/>
    </location>
</feature>
<gene>
    <name evidence="2" type="ORF">CC85DRAFT_328558</name>
</gene>
<reference evidence="2 3" key="1">
    <citation type="submission" date="2015-03" db="EMBL/GenBank/DDBJ databases">
        <title>Genomics and transcriptomics of the oil-accumulating basidiomycete yeast T. oleaginosus allow insights into substrate utilization and the diverse evolutionary trajectories of mating systems in fungi.</title>
        <authorList>
            <consortium name="DOE Joint Genome Institute"/>
            <person name="Kourist R."/>
            <person name="Kracht O."/>
            <person name="Bracharz F."/>
            <person name="Lipzen A."/>
            <person name="Nolan M."/>
            <person name="Ohm R."/>
            <person name="Grigoriev I."/>
            <person name="Sun S."/>
            <person name="Heitman J."/>
            <person name="Bruck T."/>
            <person name="Nowrousian M."/>
        </authorList>
    </citation>
    <scope>NUCLEOTIDE SEQUENCE [LARGE SCALE GENOMIC DNA]</scope>
    <source>
        <strain evidence="2 3">IBC0246</strain>
    </source>
</reference>
<dbReference type="OrthoDB" id="2570975at2759"/>
<feature type="compositionally biased region" description="Basic and acidic residues" evidence="1">
    <location>
        <begin position="271"/>
        <end position="282"/>
    </location>
</feature>
<protein>
    <submittedName>
        <fullName evidence="2">Uncharacterized protein</fullName>
    </submittedName>
</protein>
<feature type="region of interest" description="Disordered" evidence="1">
    <location>
        <begin position="1"/>
        <end position="46"/>
    </location>
</feature>
<evidence type="ECO:0000313" key="3">
    <source>
        <dbReference type="Proteomes" id="UP000053611"/>
    </source>
</evidence>
<dbReference type="AlphaFoldDB" id="A0A0J0XLQ0"/>
<keyword evidence="3" id="KW-1185">Reference proteome</keyword>
<dbReference type="Proteomes" id="UP000053611">
    <property type="component" value="Unassembled WGS sequence"/>
</dbReference>
<feature type="compositionally biased region" description="Polar residues" evidence="1">
    <location>
        <begin position="7"/>
        <end position="23"/>
    </location>
</feature>
<organism evidence="2 3">
    <name type="scientific">Cutaneotrichosporon oleaginosum</name>
    <dbReference type="NCBI Taxonomy" id="879819"/>
    <lineage>
        <taxon>Eukaryota</taxon>
        <taxon>Fungi</taxon>
        <taxon>Dikarya</taxon>
        <taxon>Basidiomycota</taxon>
        <taxon>Agaricomycotina</taxon>
        <taxon>Tremellomycetes</taxon>
        <taxon>Trichosporonales</taxon>
        <taxon>Trichosporonaceae</taxon>
        <taxon>Cutaneotrichosporon</taxon>
    </lineage>
</organism>
<dbReference type="EMBL" id="KQ087210">
    <property type="protein sequence ID" value="KLT41993.1"/>
    <property type="molecule type" value="Genomic_DNA"/>
</dbReference>
<sequence>MPVLGRISSNKDQGTVYSLSPTTRKPRLAGVGKAPKHSGARHISGKHSGDAVFRAFRKASIRKDRHVPGPLTADVIPTSAPAPEAALPSHSSMQVKGFVITNNIGMTLRIPACLPKPAIAPNPAMAMSDGTVVPTPFVQERLTPLLERIYNFGQYFQSFPHVPSPPSPDQALEGGLRKSFAWGVPFIVNGHDSEGRLAATLRPFQPDVCLAVRKRDGGKDAPFHITAISYTVYAAFFSYFPRRFNITPSDLVTQVITSENRSPLSTVWETPHPDDMEDMHEADTDDNDDDQSSCSGASALATFENGEYAHLPILAMDVPDPSTMSLIHDRLHHPFSKWQPALLDLPPFPCMTPETAESHLAERSILELAKVLTRIQGVWKNLAALGLENDAMWRELGSAYSIVMAVFAKRAGQQPSATL</sequence>